<dbReference type="InterPro" id="IPR011611">
    <property type="entry name" value="PfkB_dom"/>
</dbReference>
<dbReference type="AlphaFoldDB" id="A0A4P8I8W1"/>
<protein>
    <submittedName>
        <fullName evidence="4">Ribokinase</fullName>
        <ecNumber evidence="4">2.7.1.15</ecNumber>
    </submittedName>
</protein>
<dbReference type="InterPro" id="IPR002173">
    <property type="entry name" value="Carboh/pur_kinase_PfkB_CS"/>
</dbReference>
<reference evidence="4 5" key="1">
    <citation type="submission" date="2019-05" db="EMBL/GenBank/DDBJ databases">
        <title>Complete genome sequencing of Anaerostipes rhamnosivorans.</title>
        <authorList>
            <person name="Bui T.P.N."/>
            <person name="de Vos W.M."/>
        </authorList>
    </citation>
    <scope>NUCLEOTIDE SEQUENCE [LARGE SCALE GENOMIC DNA]</scope>
    <source>
        <strain evidence="4 5">1y2</strain>
    </source>
</reference>
<dbReference type="PANTHER" id="PTHR10584">
    <property type="entry name" value="SUGAR KINASE"/>
    <property type="match status" value="1"/>
</dbReference>
<dbReference type="PROSITE" id="PS00584">
    <property type="entry name" value="PFKB_KINASES_2"/>
    <property type="match status" value="1"/>
</dbReference>
<organism evidence="4 5">
    <name type="scientific">Anaerostipes rhamnosivorans</name>
    <dbReference type="NCBI Taxonomy" id="1229621"/>
    <lineage>
        <taxon>Bacteria</taxon>
        <taxon>Bacillati</taxon>
        <taxon>Bacillota</taxon>
        <taxon>Clostridia</taxon>
        <taxon>Lachnospirales</taxon>
        <taxon>Lachnospiraceae</taxon>
        <taxon>Anaerostipes</taxon>
    </lineage>
</organism>
<evidence type="ECO:0000313" key="4">
    <source>
        <dbReference type="EMBL" id="QCP33826.1"/>
    </source>
</evidence>
<dbReference type="GO" id="GO:0005829">
    <property type="term" value="C:cytosol"/>
    <property type="evidence" value="ECO:0007669"/>
    <property type="project" value="TreeGrafter"/>
</dbReference>
<evidence type="ECO:0000313" key="5">
    <source>
        <dbReference type="Proteomes" id="UP000298653"/>
    </source>
</evidence>
<dbReference type="PANTHER" id="PTHR10584:SF157">
    <property type="entry name" value="SULFOFRUCTOSE KINASE"/>
    <property type="match status" value="1"/>
</dbReference>
<dbReference type="EC" id="2.7.1.15" evidence="4"/>
<dbReference type="EMBL" id="CP040058">
    <property type="protein sequence ID" value="QCP33826.1"/>
    <property type="molecule type" value="Genomic_DNA"/>
</dbReference>
<proteinExistence type="predicted"/>
<dbReference type="OrthoDB" id="9813569at2"/>
<keyword evidence="2 4" id="KW-0418">Kinase</keyword>
<name>A0A4P8I8W1_9FIRM</name>
<dbReference type="SUPFAM" id="SSF53613">
    <property type="entry name" value="Ribokinase-like"/>
    <property type="match status" value="1"/>
</dbReference>
<accession>A0A4P8I8W1</accession>
<dbReference type="InterPro" id="IPR029056">
    <property type="entry name" value="Ribokinase-like"/>
</dbReference>
<dbReference type="KEGG" id="arf:AR1Y2_0372"/>
<gene>
    <name evidence="4" type="ORF">AR1Y2_0372</name>
</gene>
<evidence type="ECO:0000256" key="1">
    <source>
        <dbReference type="ARBA" id="ARBA00022679"/>
    </source>
</evidence>
<dbReference type="Proteomes" id="UP000298653">
    <property type="component" value="Chromosome"/>
</dbReference>
<keyword evidence="5" id="KW-1185">Reference proteome</keyword>
<dbReference type="RefSeq" id="WP_137327449.1">
    <property type="nucleotide sequence ID" value="NZ_CP040058.1"/>
</dbReference>
<dbReference type="GO" id="GO:0004747">
    <property type="term" value="F:ribokinase activity"/>
    <property type="evidence" value="ECO:0007669"/>
    <property type="project" value="UniProtKB-EC"/>
</dbReference>
<evidence type="ECO:0000256" key="2">
    <source>
        <dbReference type="ARBA" id="ARBA00022777"/>
    </source>
</evidence>
<keyword evidence="1 4" id="KW-0808">Transferase</keyword>
<feature type="domain" description="Carbohydrate kinase PfkB" evidence="3">
    <location>
        <begin position="3"/>
        <end position="287"/>
    </location>
</feature>
<sequence>MAVICVGQSVYDIVIPYDTALVENQKYRVTRRLECGGGPALNAAYLCAVWGEQTYLVSRIGEDDYGKKIKRILLEAGVHLEYLVERDNIETPYSIILSNSDNGSRTIFNFPGEVQDKHYEYPALDVDVILSDGHLPKLSIQAIRRYPAALSVLDAGTCRESTMEVAPHVDYIVCSEDFARQYTGKAVDLEKPELCREIFGQIKEINKRHAVITLGEKGLLYEADGELKHLPAYPAKAVDTSGAGDIFHGAFAFGLAKNLPLLSILKLSSMASSISVESLGGQTSIPALDLVEDKLKERER</sequence>
<evidence type="ECO:0000259" key="3">
    <source>
        <dbReference type="Pfam" id="PF00294"/>
    </source>
</evidence>
<dbReference type="Gene3D" id="3.40.1190.20">
    <property type="match status" value="1"/>
</dbReference>
<dbReference type="Pfam" id="PF00294">
    <property type="entry name" value="PfkB"/>
    <property type="match status" value="1"/>
</dbReference>